<comment type="similarity">
    <text evidence="1">Belongs to the exportin family.</text>
</comment>
<evidence type="ECO:0000259" key="2">
    <source>
        <dbReference type="PROSITE" id="PS50166"/>
    </source>
</evidence>
<evidence type="ECO:0000313" key="3">
    <source>
        <dbReference type="EMBL" id="CEP21170.1"/>
    </source>
</evidence>
<dbReference type="InterPro" id="IPR011989">
    <property type="entry name" value="ARM-like"/>
</dbReference>
<dbReference type="PANTHER" id="PTHR11223">
    <property type="entry name" value="EXPORTIN 1/5"/>
    <property type="match status" value="1"/>
</dbReference>
<dbReference type="GO" id="GO:0005634">
    <property type="term" value="C:nucleus"/>
    <property type="evidence" value="ECO:0007669"/>
    <property type="project" value="TreeGrafter"/>
</dbReference>
<dbReference type="PROSITE" id="PS50166">
    <property type="entry name" value="IMPORTIN_B_NT"/>
    <property type="match status" value="1"/>
</dbReference>
<dbReference type="Proteomes" id="UP000038830">
    <property type="component" value="Unassembled WGS sequence"/>
</dbReference>
<dbReference type="Gene3D" id="1.25.10.10">
    <property type="entry name" value="Leucine-rich Repeat Variant"/>
    <property type="match status" value="1"/>
</dbReference>
<dbReference type="GO" id="GO:0005049">
    <property type="term" value="F:nuclear export signal receptor activity"/>
    <property type="evidence" value="ECO:0007669"/>
    <property type="project" value="InterPro"/>
</dbReference>
<dbReference type="EMBL" id="CDQK01000001">
    <property type="protein sequence ID" value="CEP21170.1"/>
    <property type="molecule type" value="Genomic_DNA"/>
</dbReference>
<organism evidence="3 4">
    <name type="scientific">Cyberlindnera jadinii (strain ATCC 18201 / CBS 1600 / BCRC 20928 / JCM 3617 / NBRC 0987 / NRRL Y-1542)</name>
    <name type="common">Torula yeast</name>
    <name type="synonym">Candida utilis</name>
    <dbReference type="NCBI Taxonomy" id="983966"/>
    <lineage>
        <taxon>Eukaryota</taxon>
        <taxon>Fungi</taxon>
        <taxon>Dikarya</taxon>
        <taxon>Ascomycota</taxon>
        <taxon>Saccharomycotina</taxon>
        <taxon>Saccharomycetes</taxon>
        <taxon>Phaffomycetales</taxon>
        <taxon>Phaffomycetaceae</taxon>
        <taxon>Cyberlindnera</taxon>
    </lineage>
</organism>
<dbReference type="GO" id="GO:0042565">
    <property type="term" value="C:RNA nuclear export complex"/>
    <property type="evidence" value="ECO:0007669"/>
    <property type="project" value="TreeGrafter"/>
</dbReference>
<name>A0A0H5C077_CYBJN</name>
<gene>
    <name evidence="3" type="ORF">BN1211_1199</name>
</gene>
<proteinExistence type="inferred from homology"/>
<dbReference type="PANTHER" id="PTHR11223:SF3">
    <property type="entry name" value="EXPORTIN-5"/>
    <property type="match status" value="1"/>
</dbReference>
<dbReference type="InterPro" id="IPR001494">
    <property type="entry name" value="Importin-beta_N"/>
</dbReference>
<dbReference type="GO" id="GO:0003723">
    <property type="term" value="F:RNA binding"/>
    <property type="evidence" value="ECO:0007669"/>
    <property type="project" value="TreeGrafter"/>
</dbReference>
<dbReference type="GO" id="GO:0006405">
    <property type="term" value="P:RNA export from nucleus"/>
    <property type="evidence" value="ECO:0007669"/>
    <property type="project" value="TreeGrafter"/>
</dbReference>
<dbReference type="Pfam" id="PF03810">
    <property type="entry name" value="IBN_N"/>
    <property type="match status" value="1"/>
</dbReference>
<dbReference type="GO" id="GO:0006611">
    <property type="term" value="P:protein export from nucleus"/>
    <property type="evidence" value="ECO:0007669"/>
    <property type="project" value="InterPro"/>
</dbReference>
<dbReference type="AlphaFoldDB" id="A0A0H5C077"/>
<dbReference type="InterPro" id="IPR045478">
    <property type="entry name" value="Exportin-5_C"/>
</dbReference>
<feature type="domain" description="Importin N-terminal" evidence="2">
    <location>
        <begin position="29"/>
        <end position="95"/>
    </location>
</feature>
<dbReference type="InterPro" id="IPR013598">
    <property type="entry name" value="Exportin-1/Importin-b-like"/>
</dbReference>
<evidence type="ECO:0000313" key="4">
    <source>
        <dbReference type="Proteomes" id="UP000038830"/>
    </source>
</evidence>
<accession>A0A0H5C077</accession>
<evidence type="ECO:0000256" key="1">
    <source>
        <dbReference type="ARBA" id="ARBA00009466"/>
    </source>
</evidence>
<sequence length="1198" mass="138265">MDAIGVQQIVSALELIHSPKSTNEARREAQAFLEHVKSQEESPLWGYELALPTQNTIVRHFGLTLLQNSITRNWYNYDEEKKLAIRKWIIDLANNLQENDPHYIKEKLAFIWVGVAKRCWGSYLATVEDTEAEYQAFVTGWYTMDKDLFDLWMLSPQTRTLVLIIFRTLFEDTYILDDPITSRRNSILTSLCTHVVLPQETLDTIYEPNANLQKSKATKEGWFVLWLKALTEFIKNGDEKGVIKTLETFKTCLNWVYSSVLTQSNVLNTLLQAVTIDSIRIKNIAIDCLYILFTRSFSRSSDMDAIVGSIFKPEGMQLLTNIYQEIRLDPDDIDDEYYSFAKKVTEMIVGLCEHLQTVDEKTSDISNYLKLVLSTTASDSLTISAISLNFWGNMLRENDKIEIIDEYIFDLLEVAASKMLNYSSLPEEHVSCKYLAFDFNSHADSYSFLNNYKRLVDDIIRLTICIRAERGLQWLNNRLEVFFSSDIGSTVLTSETLDYHQEPFILTISQFDIVEASVRGIVRWKIWYGNADYNEKLDQLLGTVEILLDKLLAMQVKDPVVLKKLIQLYVQFTPLCKDNLIFKVIERLLTVCTFECPEGASDELASTIKDLRTTCGTELNRIAFVMPENLKNILDELDTVFQGLLPRLSYAEAVSFKAFVLVVSQRSSIDNKAERFIRIVEPEIASWTDPTTVKGLSDLPWFMERLGIVKIAEYFESRGISPDADLLKTPMDEQGLKLKAELKDRWSALFPVRSTRLLIQYSIEKLPKDSENFKNLLALWKPRVTPIIPHILQLLYQIQAYHNPENWKPLPRIVQSFVRDTTVERFWQMGVSIQSRDEFLEENVKAMHTLRDFADSVGHIVRYTREYVFLSLATISNLDDTLYTIPNIADIFWRAATGENVGITLHSWKHMISIMLRPVIKNCPPAHVGNFMRQLLPQMFVTLDELLVNKWEKVYISGLQFDEDDAQLSQEMMEEHILRQVTQVITRLLVDCVGQYGHKSPLTDTQLEIRRLIFNDKNILAPFLQLLCHIIMLKDSRCSFNAILIIRAVLNDIVLKDEEVDKFLCENLTKSIVHCLTIDFYRESQGESAYVLTSLYINMKVHGPYMQQVLRSLLPNSLDADFKELEQGLDTAKNIREQRNSMLHFIQTVKEHSDDDESMKRERLRQLDAVQKKKKGDTDLMNDPFLENGALGNLFGDN</sequence>
<dbReference type="Pfam" id="PF08389">
    <property type="entry name" value="Xpo1"/>
    <property type="match status" value="1"/>
</dbReference>
<dbReference type="InterPro" id="IPR045065">
    <property type="entry name" value="XPO1/5"/>
</dbReference>
<dbReference type="Pfam" id="PF19273">
    <property type="entry name" value="Exportin-5"/>
    <property type="match status" value="1"/>
</dbReference>
<dbReference type="GO" id="GO:0051170">
    <property type="term" value="P:import into nucleus"/>
    <property type="evidence" value="ECO:0007669"/>
    <property type="project" value="UniProtKB-ARBA"/>
</dbReference>
<dbReference type="GO" id="GO:0005737">
    <property type="term" value="C:cytoplasm"/>
    <property type="evidence" value="ECO:0007669"/>
    <property type="project" value="TreeGrafter"/>
</dbReference>
<reference evidence="4" key="1">
    <citation type="journal article" date="2015" name="J. Biotechnol.">
        <title>The structure of the Cyberlindnera jadinii genome and its relation to Candida utilis analyzed by the occurrence of single nucleotide polymorphisms.</title>
        <authorList>
            <person name="Rupp O."/>
            <person name="Brinkrolf K."/>
            <person name="Buerth C."/>
            <person name="Kunigo M."/>
            <person name="Schneider J."/>
            <person name="Jaenicke S."/>
            <person name="Goesmann A."/>
            <person name="Puehler A."/>
            <person name="Jaeger K.-E."/>
            <person name="Ernst J.F."/>
        </authorList>
    </citation>
    <scope>NUCLEOTIDE SEQUENCE [LARGE SCALE GENOMIC DNA]</scope>
    <source>
        <strain evidence="4">ATCC 18201 / CBS 1600 / BCRC 20928 / JCM 3617 / NBRC 0987 / NRRL Y-1542</strain>
    </source>
</reference>
<dbReference type="SUPFAM" id="SSF48371">
    <property type="entry name" value="ARM repeat"/>
    <property type="match status" value="1"/>
</dbReference>
<dbReference type="GO" id="GO:0031267">
    <property type="term" value="F:small GTPase binding"/>
    <property type="evidence" value="ECO:0007669"/>
    <property type="project" value="InterPro"/>
</dbReference>
<protein>
    <recommendedName>
        <fullName evidence="2">Importin N-terminal domain-containing protein</fullName>
    </recommendedName>
</protein>
<dbReference type="InterPro" id="IPR016024">
    <property type="entry name" value="ARM-type_fold"/>
</dbReference>